<dbReference type="eggNOG" id="ENOG502S1TA">
    <property type="taxonomic scope" value="Eukaryota"/>
</dbReference>
<dbReference type="AlphaFoldDB" id="A0A0W0FAM3"/>
<feature type="transmembrane region" description="Helical" evidence="1">
    <location>
        <begin position="6"/>
        <end position="26"/>
    </location>
</feature>
<dbReference type="GO" id="GO:0051285">
    <property type="term" value="C:cell cortex of cell tip"/>
    <property type="evidence" value="ECO:0007669"/>
    <property type="project" value="TreeGrafter"/>
</dbReference>
<proteinExistence type="predicted"/>
<dbReference type="PANTHER" id="PTHR28019:SF2">
    <property type="entry name" value="CELL MEMBRANE PROTEIN YLR413W-RELATED"/>
    <property type="match status" value="1"/>
</dbReference>
<dbReference type="EMBL" id="LATX01002176">
    <property type="protein sequence ID" value="KTB33371.1"/>
    <property type="molecule type" value="Genomic_DNA"/>
</dbReference>
<accession>A0A0W0FAM3</accession>
<keyword evidence="1" id="KW-0472">Membrane</keyword>
<feature type="transmembrane region" description="Helical" evidence="1">
    <location>
        <begin position="175"/>
        <end position="199"/>
    </location>
</feature>
<protein>
    <submittedName>
        <fullName evidence="2">Uncharacterized protein</fullName>
    </submittedName>
</protein>
<dbReference type="InterPro" id="IPR009571">
    <property type="entry name" value="SUR7/Rim9-like_fungi"/>
</dbReference>
<dbReference type="Proteomes" id="UP000054988">
    <property type="component" value="Unassembled WGS sequence"/>
</dbReference>
<dbReference type="InterPro" id="IPR052413">
    <property type="entry name" value="SUR7_domain"/>
</dbReference>
<organism evidence="2 3">
    <name type="scientific">Moniliophthora roreri</name>
    <name type="common">Frosty pod rot fungus</name>
    <name type="synonym">Monilia roreri</name>
    <dbReference type="NCBI Taxonomy" id="221103"/>
    <lineage>
        <taxon>Eukaryota</taxon>
        <taxon>Fungi</taxon>
        <taxon>Dikarya</taxon>
        <taxon>Basidiomycota</taxon>
        <taxon>Agaricomycotina</taxon>
        <taxon>Agaricomycetes</taxon>
        <taxon>Agaricomycetidae</taxon>
        <taxon>Agaricales</taxon>
        <taxon>Marasmiineae</taxon>
        <taxon>Marasmiaceae</taxon>
        <taxon>Moniliophthora</taxon>
    </lineage>
</organism>
<dbReference type="Pfam" id="PF06687">
    <property type="entry name" value="SUR7"/>
    <property type="match status" value="1"/>
</dbReference>
<dbReference type="PANTHER" id="PTHR28019">
    <property type="entry name" value="CELL MEMBRANE PROTEIN YLR413W-RELATED"/>
    <property type="match status" value="1"/>
</dbReference>
<name>A0A0W0FAM3_MONRR</name>
<keyword evidence="1" id="KW-0812">Transmembrane</keyword>
<feature type="transmembrane region" description="Helical" evidence="1">
    <location>
        <begin position="148"/>
        <end position="169"/>
    </location>
</feature>
<evidence type="ECO:0000313" key="2">
    <source>
        <dbReference type="EMBL" id="KTB33371.1"/>
    </source>
</evidence>
<evidence type="ECO:0000256" key="1">
    <source>
        <dbReference type="SAM" id="Phobius"/>
    </source>
</evidence>
<gene>
    <name evidence="2" type="ORF">WG66_13989</name>
</gene>
<evidence type="ECO:0000313" key="3">
    <source>
        <dbReference type="Proteomes" id="UP000054988"/>
    </source>
</evidence>
<sequence>MRGEVLIGIGSLLSFAALLLLIFSHVGQINTSSVPRGIYMARVNVSGYGAALSIAFLNPIDDLYTSNASAPLQAEAGLRQFYKMGLYSHCGFVNETAGICSNTSAGYQYRPYDHIIGDMTPNYQFYSDAIIVQTTFRNSKYLGSSSRAAYYLILLGTICAALAFFSGLAKHNFTFLLSATFAGISSLFVLVGAAIWTVIIKKSDSINEIIIGTETNPSPLGITVSTGPGLYLCPMWYPVAHTADKLAQKHDVCGSFIKNEIN</sequence>
<keyword evidence="1" id="KW-1133">Transmembrane helix</keyword>
<dbReference type="GO" id="GO:0005886">
    <property type="term" value="C:plasma membrane"/>
    <property type="evidence" value="ECO:0007669"/>
    <property type="project" value="InterPro"/>
</dbReference>
<comment type="caution">
    <text evidence="2">The sequence shown here is derived from an EMBL/GenBank/DDBJ whole genome shotgun (WGS) entry which is preliminary data.</text>
</comment>
<dbReference type="GO" id="GO:0031505">
    <property type="term" value="P:fungal-type cell wall organization"/>
    <property type="evidence" value="ECO:0007669"/>
    <property type="project" value="TreeGrafter"/>
</dbReference>
<reference evidence="2 3" key="1">
    <citation type="submission" date="2015-12" db="EMBL/GenBank/DDBJ databases">
        <title>Draft genome sequence of Moniliophthora roreri, the causal agent of frosty pod rot of cacao.</title>
        <authorList>
            <person name="Aime M.C."/>
            <person name="Diaz-Valderrama J.R."/>
            <person name="Kijpornyongpan T."/>
            <person name="Phillips-Mora W."/>
        </authorList>
    </citation>
    <scope>NUCLEOTIDE SEQUENCE [LARGE SCALE GENOMIC DNA]</scope>
    <source>
        <strain evidence="2 3">MCA 2952</strain>
    </source>
</reference>